<gene>
    <name evidence="2" type="ORF">Pla133_27950</name>
</gene>
<proteinExistence type="predicted"/>
<dbReference type="InterPro" id="IPR046787">
    <property type="entry name" value="DnaT_2"/>
</dbReference>
<dbReference type="AlphaFoldDB" id="A0A518BL63"/>
<keyword evidence="3" id="KW-1185">Reference proteome</keyword>
<feature type="domain" description="Putative DnaT-like" evidence="1">
    <location>
        <begin position="1"/>
        <end position="181"/>
    </location>
</feature>
<sequence>MALIVEDGTGLATAESYLSVVDADALIASLVADSTDWDALAEADQEDVLRRSTAWLDETFGQRYSGARRTREQALLFPRVGAIENGWAVPEAEIPSQVQRALAVVAAVVASNPTVSITPTANSSGAVLIAEEEDKVGELSTRTKYAGSGKLDSGSTISELGAAGAAMRRVRDILRPILVPGNVAVRG</sequence>
<dbReference type="Pfam" id="PF20557">
    <property type="entry name" value="DnaT_2"/>
    <property type="match status" value="1"/>
</dbReference>
<evidence type="ECO:0000313" key="3">
    <source>
        <dbReference type="Proteomes" id="UP000316921"/>
    </source>
</evidence>
<evidence type="ECO:0000313" key="2">
    <source>
        <dbReference type="EMBL" id="QDU67707.1"/>
    </source>
</evidence>
<organism evidence="2 3">
    <name type="scientific">Engelhardtia mirabilis</name>
    <dbReference type="NCBI Taxonomy" id="2528011"/>
    <lineage>
        <taxon>Bacteria</taxon>
        <taxon>Pseudomonadati</taxon>
        <taxon>Planctomycetota</taxon>
        <taxon>Planctomycetia</taxon>
        <taxon>Planctomycetia incertae sedis</taxon>
        <taxon>Engelhardtia</taxon>
    </lineage>
</organism>
<evidence type="ECO:0000259" key="1">
    <source>
        <dbReference type="Pfam" id="PF20557"/>
    </source>
</evidence>
<reference evidence="2 3" key="1">
    <citation type="submission" date="2019-02" db="EMBL/GenBank/DDBJ databases">
        <title>Deep-cultivation of Planctomycetes and their phenomic and genomic characterization uncovers novel biology.</title>
        <authorList>
            <person name="Wiegand S."/>
            <person name="Jogler M."/>
            <person name="Boedeker C."/>
            <person name="Pinto D."/>
            <person name="Vollmers J."/>
            <person name="Rivas-Marin E."/>
            <person name="Kohn T."/>
            <person name="Peeters S.H."/>
            <person name="Heuer A."/>
            <person name="Rast P."/>
            <person name="Oberbeckmann S."/>
            <person name="Bunk B."/>
            <person name="Jeske O."/>
            <person name="Meyerdierks A."/>
            <person name="Storesund J.E."/>
            <person name="Kallscheuer N."/>
            <person name="Luecker S."/>
            <person name="Lage O.M."/>
            <person name="Pohl T."/>
            <person name="Merkel B.J."/>
            <person name="Hornburger P."/>
            <person name="Mueller R.-W."/>
            <person name="Bruemmer F."/>
            <person name="Labrenz M."/>
            <person name="Spormann A.M."/>
            <person name="Op den Camp H."/>
            <person name="Overmann J."/>
            <person name="Amann R."/>
            <person name="Jetten M.S.M."/>
            <person name="Mascher T."/>
            <person name="Medema M.H."/>
            <person name="Devos D.P."/>
            <person name="Kaster A.-K."/>
            <person name="Ovreas L."/>
            <person name="Rohde M."/>
            <person name="Galperin M.Y."/>
            <person name="Jogler C."/>
        </authorList>
    </citation>
    <scope>NUCLEOTIDE SEQUENCE [LARGE SCALE GENOMIC DNA]</scope>
    <source>
        <strain evidence="2 3">Pla133</strain>
    </source>
</reference>
<accession>A0A518BL63</accession>
<dbReference type="Proteomes" id="UP000316921">
    <property type="component" value="Chromosome"/>
</dbReference>
<dbReference type="RefSeq" id="WP_145066088.1">
    <property type="nucleotide sequence ID" value="NZ_CP036287.1"/>
</dbReference>
<protein>
    <recommendedName>
        <fullName evidence="1">Putative DnaT-like domain-containing protein</fullName>
    </recommendedName>
</protein>
<name>A0A518BL63_9BACT</name>
<dbReference type="KEGG" id="pbap:Pla133_27950"/>
<dbReference type="EMBL" id="CP036287">
    <property type="protein sequence ID" value="QDU67707.1"/>
    <property type="molecule type" value="Genomic_DNA"/>
</dbReference>